<accession>A0A1R3JKB3</accession>
<evidence type="ECO:0000313" key="3">
    <source>
        <dbReference type="Proteomes" id="UP000187203"/>
    </source>
</evidence>
<feature type="region of interest" description="Disordered" evidence="1">
    <location>
        <begin position="55"/>
        <end position="74"/>
    </location>
</feature>
<name>A0A1R3JKB3_9ROSI</name>
<sequence>MNTKKNDNSYKVDPNHASNFNGKHKLEKKKKLNQTLKTPLNFKALTRLQEGVLSWTKNGATSSLEGQSKASKTR</sequence>
<feature type="region of interest" description="Disordered" evidence="1">
    <location>
        <begin position="1"/>
        <end position="26"/>
    </location>
</feature>
<gene>
    <name evidence="2" type="ORF">COLO4_16019</name>
</gene>
<protein>
    <submittedName>
        <fullName evidence="2">Uncharacterized protein</fullName>
    </submittedName>
</protein>
<dbReference type="Proteomes" id="UP000187203">
    <property type="component" value="Unassembled WGS sequence"/>
</dbReference>
<dbReference type="AlphaFoldDB" id="A0A1R3JKB3"/>
<keyword evidence="3" id="KW-1185">Reference proteome</keyword>
<dbReference type="EMBL" id="AWUE01015860">
    <property type="protein sequence ID" value="OMO95244.1"/>
    <property type="molecule type" value="Genomic_DNA"/>
</dbReference>
<reference evidence="3" key="1">
    <citation type="submission" date="2013-09" db="EMBL/GenBank/DDBJ databases">
        <title>Corchorus olitorius genome sequencing.</title>
        <authorList>
            <person name="Alam M."/>
            <person name="Haque M.S."/>
            <person name="Islam M.S."/>
            <person name="Emdad E.M."/>
            <person name="Islam M.M."/>
            <person name="Ahmed B."/>
            <person name="Halim A."/>
            <person name="Hossen Q.M.M."/>
            <person name="Hossain M.Z."/>
            <person name="Ahmed R."/>
            <person name="Khan M.M."/>
            <person name="Islam R."/>
            <person name="Rashid M.M."/>
            <person name="Khan S.A."/>
            <person name="Rahman M.S."/>
            <person name="Alam M."/>
            <person name="Yahiya A.S."/>
            <person name="Khan M.S."/>
            <person name="Azam M.S."/>
            <person name="Haque T."/>
            <person name="Lashkar M.Z.H."/>
            <person name="Akhand A.I."/>
            <person name="Morshed G."/>
            <person name="Roy S."/>
            <person name="Uddin K.S."/>
            <person name="Rabeya T."/>
            <person name="Hossain A.S."/>
            <person name="Chowdhury A."/>
            <person name="Snigdha A.R."/>
            <person name="Mortoza M.S."/>
            <person name="Matin S.A."/>
            <person name="Hoque S.M.E."/>
            <person name="Islam M.K."/>
            <person name="Roy D.K."/>
            <person name="Haider R."/>
            <person name="Moosa M.M."/>
            <person name="Elias S.M."/>
            <person name="Hasan A.M."/>
            <person name="Jahan S."/>
            <person name="Shafiuddin M."/>
            <person name="Mahmood N."/>
            <person name="Shommy N.S."/>
        </authorList>
    </citation>
    <scope>NUCLEOTIDE SEQUENCE [LARGE SCALE GENOMIC DNA]</scope>
    <source>
        <strain evidence="3">cv. O-4</strain>
    </source>
</reference>
<organism evidence="2 3">
    <name type="scientific">Corchorus olitorius</name>
    <dbReference type="NCBI Taxonomy" id="93759"/>
    <lineage>
        <taxon>Eukaryota</taxon>
        <taxon>Viridiplantae</taxon>
        <taxon>Streptophyta</taxon>
        <taxon>Embryophyta</taxon>
        <taxon>Tracheophyta</taxon>
        <taxon>Spermatophyta</taxon>
        <taxon>Magnoliopsida</taxon>
        <taxon>eudicotyledons</taxon>
        <taxon>Gunneridae</taxon>
        <taxon>Pentapetalae</taxon>
        <taxon>rosids</taxon>
        <taxon>malvids</taxon>
        <taxon>Malvales</taxon>
        <taxon>Malvaceae</taxon>
        <taxon>Grewioideae</taxon>
        <taxon>Apeibeae</taxon>
        <taxon>Corchorus</taxon>
    </lineage>
</organism>
<comment type="caution">
    <text evidence="2">The sequence shown here is derived from an EMBL/GenBank/DDBJ whole genome shotgun (WGS) entry which is preliminary data.</text>
</comment>
<feature type="compositionally biased region" description="Basic and acidic residues" evidence="1">
    <location>
        <begin position="1"/>
        <end position="14"/>
    </location>
</feature>
<evidence type="ECO:0000313" key="2">
    <source>
        <dbReference type="EMBL" id="OMO95244.1"/>
    </source>
</evidence>
<evidence type="ECO:0000256" key="1">
    <source>
        <dbReference type="SAM" id="MobiDB-lite"/>
    </source>
</evidence>
<proteinExistence type="predicted"/>